<evidence type="ECO:0000256" key="2">
    <source>
        <dbReference type="ARBA" id="ARBA00009320"/>
    </source>
</evidence>
<dbReference type="Proteomes" id="UP000571857">
    <property type="component" value="Unassembled WGS sequence"/>
</dbReference>
<dbReference type="FunFam" id="3.30.470.10:FF:000009">
    <property type="entry name" value="D-alanine aminotransferase"/>
    <property type="match status" value="1"/>
</dbReference>
<dbReference type="InterPro" id="IPR050571">
    <property type="entry name" value="Class-IV_PLP-Dep_Aminotrnsfr"/>
</dbReference>
<dbReference type="AlphaFoldDB" id="A0A376H1X4"/>
<evidence type="ECO:0000256" key="3">
    <source>
        <dbReference type="ARBA" id="ARBA00011738"/>
    </source>
</evidence>
<evidence type="ECO:0000256" key="8">
    <source>
        <dbReference type="ARBA" id="ARBA00022898"/>
    </source>
</evidence>
<dbReference type="Proteomes" id="UP001183682">
    <property type="component" value="Unassembled WGS sequence"/>
</dbReference>
<keyword evidence="6 16" id="KW-0032">Aminotransferase</keyword>
<comment type="cofactor">
    <cofactor evidence="1">
        <name>pyridoxal 5'-phosphate</name>
        <dbReference type="ChEBI" id="CHEBI:597326"/>
    </cofactor>
</comment>
<evidence type="ECO:0000313" key="15">
    <source>
        <dbReference type="EMBL" id="MXS26365.1"/>
    </source>
</evidence>
<dbReference type="Gene3D" id="3.30.470.10">
    <property type="match status" value="1"/>
</dbReference>
<comment type="similarity">
    <text evidence="2">Belongs to the class-IV pyridoxal-phosphate-dependent aminotransferase family.</text>
</comment>
<evidence type="ECO:0000313" key="16">
    <source>
        <dbReference type="EMBL" id="STD82398.1"/>
    </source>
</evidence>
<proteinExistence type="inferred from homology"/>
<evidence type="ECO:0000256" key="11">
    <source>
        <dbReference type="ARBA" id="ARBA00033391"/>
    </source>
</evidence>
<dbReference type="NCBIfam" id="TIGR01121">
    <property type="entry name" value="D_amino_aminoT"/>
    <property type="match status" value="1"/>
</dbReference>
<dbReference type="Proteomes" id="UP000439965">
    <property type="component" value="Unassembled WGS sequence"/>
</dbReference>
<dbReference type="InterPro" id="IPR043132">
    <property type="entry name" value="BCAT-like_C"/>
</dbReference>
<comment type="subunit">
    <text evidence="3">Homodimer.</text>
</comment>
<dbReference type="InterPro" id="IPR036038">
    <property type="entry name" value="Aminotransferase-like"/>
</dbReference>
<dbReference type="EC" id="2.6.1.21" evidence="4"/>
<evidence type="ECO:0000313" key="13">
    <source>
        <dbReference type="EMBL" id="MBA0973581.1"/>
    </source>
</evidence>
<dbReference type="GO" id="GO:0046416">
    <property type="term" value="P:D-amino acid metabolic process"/>
    <property type="evidence" value="ECO:0007669"/>
    <property type="project" value="InterPro"/>
</dbReference>
<dbReference type="EMBL" id="JABXJK010000075">
    <property type="protein sequence ID" value="MBA0973581.1"/>
    <property type="molecule type" value="Genomic_DNA"/>
</dbReference>
<dbReference type="Pfam" id="PF01063">
    <property type="entry name" value="Aminotran_4"/>
    <property type="match status" value="1"/>
</dbReference>
<dbReference type="FunFam" id="3.20.10.10:FF:000002">
    <property type="entry name" value="D-alanine aminotransferase"/>
    <property type="match status" value="1"/>
</dbReference>
<dbReference type="Gene3D" id="3.20.10.10">
    <property type="entry name" value="D-amino Acid Aminotransferase, subunit A, domain 2"/>
    <property type="match status" value="1"/>
</dbReference>
<evidence type="ECO:0000256" key="9">
    <source>
        <dbReference type="ARBA" id="ARBA00030138"/>
    </source>
</evidence>
<dbReference type="InterPro" id="IPR001544">
    <property type="entry name" value="Aminotrans_IV"/>
</dbReference>
<evidence type="ECO:0000256" key="5">
    <source>
        <dbReference type="ARBA" id="ARBA00021779"/>
    </source>
</evidence>
<name>A0A376H1X4_ENTGA</name>
<reference evidence="13 19" key="3">
    <citation type="submission" date="2020-06" db="EMBL/GenBank/DDBJ databases">
        <title>Crossreactivity between MHC class I-restricted antigens from cancer cells and an enterococcal bacteriophage.</title>
        <authorList>
            <person name="Fluckiger A."/>
            <person name="Daillere R."/>
            <person name="Sassi M."/>
            <person name="Cattoir V."/>
            <person name="Kroemer G."/>
            <person name="Zitvogel L."/>
        </authorList>
    </citation>
    <scope>NUCLEOTIDE SEQUENCE [LARGE SCALE GENOMIC DNA]</scope>
    <source>
        <strain evidence="13 19">EG4</strain>
    </source>
</reference>
<comment type="catalytic activity">
    <reaction evidence="12">
        <text>D-alanine + 2-oxoglutarate = D-glutamate + pyruvate</text>
        <dbReference type="Rhea" id="RHEA:15869"/>
        <dbReference type="ChEBI" id="CHEBI:15361"/>
        <dbReference type="ChEBI" id="CHEBI:16810"/>
        <dbReference type="ChEBI" id="CHEBI:29986"/>
        <dbReference type="ChEBI" id="CHEBI:57416"/>
        <dbReference type="EC" id="2.6.1.21"/>
    </reaction>
</comment>
<reference evidence="16 17" key="1">
    <citation type="submission" date="2018-06" db="EMBL/GenBank/DDBJ databases">
        <authorList>
            <consortium name="Pathogen Informatics"/>
            <person name="Doyle S."/>
        </authorList>
    </citation>
    <scope>NUCLEOTIDE SEQUENCE [LARGE SCALE GENOMIC DNA]</scope>
    <source>
        <strain evidence="16 17">NCTC12360</strain>
    </source>
</reference>
<evidence type="ECO:0000256" key="10">
    <source>
        <dbReference type="ARBA" id="ARBA00033316"/>
    </source>
</evidence>
<dbReference type="EMBL" id="UFYW01000001">
    <property type="protein sequence ID" value="STD82398.1"/>
    <property type="molecule type" value="Genomic_DNA"/>
</dbReference>
<dbReference type="RefSeq" id="WP_003126719.1">
    <property type="nucleotide sequence ID" value="NZ_CAAKOE010000083.1"/>
</dbReference>
<dbReference type="GO" id="GO:0046394">
    <property type="term" value="P:carboxylic acid biosynthetic process"/>
    <property type="evidence" value="ECO:0007669"/>
    <property type="project" value="UniProtKB-ARBA"/>
</dbReference>
<dbReference type="EMBL" id="WVTI01000007">
    <property type="protein sequence ID" value="MXS26365.1"/>
    <property type="molecule type" value="Genomic_DNA"/>
</dbReference>
<keyword evidence="17" id="KW-1185">Reference proteome</keyword>
<dbReference type="GO" id="GO:0008652">
    <property type="term" value="P:amino acid biosynthetic process"/>
    <property type="evidence" value="ECO:0007669"/>
    <property type="project" value="UniProtKB-ARBA"/>
</dbReference>
<protein>
    <recommendedName>
        <fullName evidence="5">D-alanine aminotransferase</fullName>
        <ecNumber evidence="4">2.6.1.21</ecNumber>
    </recommendedName>
    <alternativeName>
        <fullName evidence="11">D-amino acid aminotransferase</fullName>
    </alternativeName>
    <alternativeName>
        <fullName evidence="9">D-amino acid transaminase</fullName>
    </alternativeName>
    <alternativeName>
        <fullName evidence="10">D-aspartate aminotransferase</fullName>
    </alternativeName>
</protein>
<evidence type="ECO:0000313" key="18">
    <source>
        <dbReference type="Proteomes" id="UP000439965"/>
    </source>
</evidence>
<evidence type="ECO:0000313" key="14">
    <source>
        <dbReference type="EMBL" id="MDT2690491.1"/>
    </source>
</evidence>
<sequence>MKVLWNEEIVDRQEVQIDIEDRGYQYGDGIYEVIRIYQGKMFMAEEHLQRLENSAAKIKMTLPYETTILKDRLRSLIDIEGITDGEVYLQVTRGVLSPRNHVFPPQGTIKSVLTANVIPFHRPVDMQRNGLQATLIPDQRWLHCDIKSLSLLGNLLSLEEARSNGYDEALLHREGFFTEASASNLWFVSKGTVYTHPDGNLVLPGITKMKVLSLCQELKLPVKEEAVAIDRLAEFDECFITNSVWEIVPIVGIDGHPVGTGQLGAVTAKLQQAYIEATKKN</sequence>
<dbReference type="OrthoDB" id="9805628at2"/>
<dbReference type="Proteomes" id="UP000254807">
    <property type="component" value="Unassembled WGS sequence"/>
</dbReference>
<gene>
    <name evidence="16" type="primary">dat</name>
    <name evidence="15" type="ORF">GTI89_09870</name>
    <name evidence="13" type="ORF">HWH42_13490</name>
    <name evidence="16" type="ORF">NCTC12360_00823</name>
    <name evidence="14" type="ORF">P7E30_09785</name>
</gene>
<dbReference type="SUPFAM" id="SSF56752">
    <property type="entry name" value="D-aminoacid aminotransferase-like PLP-dependent enzymes"/>
    <property type="match status" value="1"/>
</dbReference>
<dbReference type="GO" id="GO:0005829">
    <property type="term" value="C:cytosol"/>
    <property type="evidence" value="ECO:0007669"/>
    <property type="project" value="TreeGrafter"/>
</dbReference>
<dbReference type="InterPro" id="IPR043131">
    <property type="entry name" value="BCAT-like_N"/>
</dbReference>
<dbReference type="InterPro" id="IPR005784">
    <property type="entry name" value="D_amino_transT"/>
</dbReference>
<evidence type="ECO:0000256" key="6">
    <source>
        <dbReference type="ARBA" id="ARBA00022576"/>
    </source>
</evidence>
<evidence type="ECO:0000256" key="12">
    <source>
        <dbReference type="ARBA" id="ARBA00047911"/>
    </source>
</evidence>
<dbReference type="EMBL" id="JARPZN010000005">
    <property type="protein sequence ID" value="MDT2690491.1"/>
    <property type="molecule type" value="Genomic_DNA"/>
</dbReference>
<evidence type="ECO:0000313" key="17">
    <source>
        <dbReference type="Proteomes" id="UP000254807"/>
    </source>
</evidence>
<dbReference type="GO" id="GO:0047810">
    <property type="term" value="F:D-alanine-2-oxoglutarate aminotransferase activity"/>
    <property type="evidence" value="ECO:0007669"/>
    <property type="project" value="UniProtKB-EC"/>
</dbReference>
<organism evidence="16 17">
    <name type="scientific">Enterococcus gallinarum</name>
    <dbReference type="NCBI Taxonomy" id="1353"/>
    <lineage>
        <taxon>Bacteria</taxon>
        <taxon>Bacillati</taxon>
        <taxon>Bacillota</taxon>
        <taxon>Bacilli</taxon>
        <taxon>Lactobacillales</taxon>
        <taxon>Enterococcaceae</taxon>
        <taxon>Enterococcus</taxon>
    </lineage>
</organism>
<dbReference type="GO" id="GO:0030170">
    <property type="term" value="F:pyridoxal phosphate binding"/>
    <property type="evidence" value="ECO:0007669"/>
    <property type="project" value="InterPro"/>
</dbReference>
<evidence type="ECO:0000256" key="7">
    <source>
        <dbReference type="ARBA" id="ARBA00022679"/>
    </source>
</evidence>
<reference evidence="14" key="4">
    <citation type="submission" date="2023-03" db="EMBL/GenBank/DDBJ databases">
        <authorList>
            <person name="Shen W."/>
            <person name="Cai J."/>
        </authorList>
    </citation>
    <scope>NUCLEOTIDE SEQUENCE</scope>
    <source>
        <strain evidence="14">K69-2</strain>
    </source>
</reference>
<dbReference type="PANTHER" id="PTHR42743">
    <property type="entry name" value="AMINO-ACID AMINOTRANSFERASE"/>
    <property type="match status" value="1"/>
</dbReference>
<reference evidence="15 18" key="2">
    <citation type="submission" date="2019-04" db="EMBL/GenBank/DDBJ databases">
        <title>Step-wise assembly of the neonatal virome modulated by breast feeding.</title>
        <authorList>
            <person name="Liang G."/>
            <person name="Bushman F."/>
        </authorList>
    </citation>
    <scope>NUCLEOTIDE SEQUENCE [LARGE SCALE GENOMIC DNA]</scope>
    <source>
        <strain evidence="15 18">E3404</strain>
    </source>
</reference>
<evidence type="ECO:0000313" key="19">
    <source>
        <dbReference type="Proteomes" id="UP000571857"/>
    </source>
</evidence>
<accession>A0A376H1X4</accession>
<keyword evidence="7 16" id="KW-0808">Transferase</keyword>
<evidence type="ECO:0000256" key="4">
    <source>
        <dbReference type="ARBA" id="ARBA00012874"/>
    </source>
</evidence>
<keyword evidence="8" id="KW-0663">Pyridoxal phosphate</keyword>
<evidence type="ECO:0000256" key="1">
    <source>
        <dbReference type="ARBA" id="ARBA00001933"/>
    </source>
</evidence>
<dbReference type="PANTHER" id="PTHR42743:SF10">
    <property type="entry name" value="D-ALANINE AMINOTRANSFERASE"/>
    <property type="match status" value="1"/>
</dbReference>